<dbReference type="OrthoDB" id="2730619at2759"/>
<sequence>MHISQFIVLSLYLLVARSQTPTLGLPDGFITLDTPLFSVQLVKDSQTLYSLQPKNVSGGFDFIPADQMTLRQFNGNYHLGDITFRARTVGSNAWLSGDTSASRNTVTALPASGTTLAASNLSPTLPSDSLLNITRRWVLDNGTLELLFDVINSQNTSVEIGALGAPLEFNNIFTDRTAAETNELCSLFDPYIGQDAGYVQVTPLLGTLPPLVVTPAGKSPLEGWRFLPESTVNTPFYQSQTFEGLYEWQFHTLAYAQNEWANVTPWNSPSSAVLAPGQMQTYGLQFHLSPSIRSIEDTLRASGRPVAVGLPGYILPTDQLGKLFLSHSSPIRSITVSPSGALSWAPNADSKTSTWVGYTVTPHTWGRSRLSITYQDGTVQTVHYYVTKASTTVISDLGNFLTTSQWFDNVSDPFHRSPSVISFDREVNSVVRDDPRSWIPGLSDEAGAGSWLAASMKQFAQPSAAEVAKLETFINVTLWGSIQNSDGDVLSLSTSMNQILFLTTHTRQVLIGVTGGLGTKQRRTPQTELMTMYMSHFGSEMAWDSTGQEGVYAWSKYFNDTVTAENVINSVIAYQPTVPHWGYNGNARRYWDNIYGGKLQRIERQIHHYGSGLNALPLMSQYQSSPDDYYLLRVAFGGISGPTTNIDQGGFASASFHSFADTLMWDAYSGDYGPNFVGHSLGMGTFIINHPDFGWQALGGNVLSTSPVVRVQPRDTLRRRVFIAPLGTLLSLDAGAFSMITFDPTTKAVSLTIVPAAEGASSAASAPRGRLVVSQTALIPNVRLLKPSKPLTQDAGAWVIPFSSGSATVTLT</sequence>
<protein>
    <submittedName>
        <fullName evidence="2">Uncharacterized protein</fullName>
    </submittedName>
</protein>
<dbReference type="AlphaFoldDB" id="A0A2R6Q5E4"/>
<feature type="chain" id="PRO_5015306097" evidence="1">
    <location>
        <begin position="19"/>
        <end position="812"/>
    </location>
</feature>
<reference evidence="2 3" key="1">
    <citation type="submission" date="2018-02" db="EMBL/GenBank/DDBJ databases">
        <title>Genome sequence of the basidiomycete white-rot fungus Phlebia centrifuga.</title>
        <authorList>
            <person name="Granchi Z."/>
            <person name="Peng M."/>
            <person name="de Vries R.P."/>
            <person name="Hilden K."/>
            <person name="Makela M.R."/>
            <person name="Grigoriev I."/>
            <person name="Riley R."/>
        </authorList>
    </citation>
    <scope>NUCLEOTIDE SEQUENCE [LARGE SCALE GENOMIC DNA]</scope>
    <source>
        <strain evidence="2 3">FBCC195</strain>
    </source>
</reference>
<comment type="caution">
    <text evidence="2">The sequence shown here is derived from an EMBL/GenBank/DDBJ whole genome shotgun (WGS) entry which is preliminary data.</text>
</comment>
<evidence type="ECO:0000313" key="3">
    <source>
        <dbReference type="Proteomes" id="UP000186601"/>
    </source>
</evidence>
<dbReference type="InterPro" id="IPR043750">
    <property type="entry name" value="DUF5695"/>
</dbReference>
<gene>
    <name evidence="2" type="ORF">PHLCEN_2v4033</name>
</gene>
<proteinExistence type="predicted"/>
<accession>A0A2R6Q5E4</accession>
<keyword evidence="3" id="KW-1185">Reference proteome</keyword>
<keyword evidence="1" id="KW-0732">Signal</keyword>
<dbReference type="Proteomes" id="UP000186601">
    <property type="component" value="Unassembled WGS sequence"/>
</dbReference>
<evidence type="ECO:0000256" key="1">
    <source>
        <dbReference type="SAM" id="SignalP"/>
    </source>
</evidence>
<dbReference type="Pfam" id="PF18951">
    <property type="entry name" value="DUF5695"/>
    <property type="match status" value="2"/>
</dbReference>
<dbReference type="STRING" id="98765.A0A2R6Q5E4"/>
<evidence type="ECO:0000313" key="2">
    <source>
        <dbReference type="EMBL" id="PSS02340.1"/>
    </source>
</evidence>
<feature type="signal peptide" evidence="1">
    <location>
        <begin position="1"/>
        <end position="18"/>
    </location>
</feature>
<name>A0A2R6Q5E4_9APHY</name>
<dbReference type="EMBL" id="MLYV02000398">
    <property type="protein sequence ID" value="PSS02340.1"/>
    <property type="molecule type" value="Genomic_DNA"/>
</dbReference>
<organism evidence="2 3">
    <name type="scientific">Hermanssonia centrifuga</name>
    <dbReference type="NCBI Taxonomy" id="98765"/>
    <lineage>
        <taxon>Eukaryota</taxon>
        <taxon>Fungi</taxon>
        <taxon>Dikarya</taxon>
        <taxon>Basidiomycota</taxon>
        <taxon>Agaricomycotina</taxon>
        <taxon>Agaricomycetes</taxon>
        <taxon>Polyporales</taxon>
        <taxon>Meruliaceae</taxon>
        <taxon>Hermanssonia</taxon>
    </lineage>
</organism>